<name>A0ABD3MW22_9STRA</name>
<comment type="caution">
    <text evidence="4">The sequence shown here is derived from an EMBL/GenBank/DDBJ whole genome shotgun (WGS) entry which is preliminary data.</text>
</comment>
<gene>
    <name evidence="4" type="ORF">ACHAWO_012849</name>
</gene>
<sequence length="227" mass="24905">MRKILYFITLLGTLFAPIVAFITPISSICPRIKRRCNHPSLLREVPTQTEDESPSLESNNSKSTYASDPRKALEQFGSLFTLLQEIFTQGSTWDGDTLETKTQEFVRTYLQIFVPGIGYAFTSFGVFGSAFLSCLLALNLSGRGYTDILQAVNGIEPLRALLEKANPAWGNAAIALVGCEVLSPVILAATLALTPKTMEALQKKLDELGWGEDNIEERAADILRLTG</sequence>
<feature type="transmembrane region" description="Helical" evidence="2">
    <location>
        <begin position="117"/>
        <end position="138"/>
    </location>
</feature>
<keyword evidence="3" id="KW-0732">Signal</keyword>
<protein>
    <submittedName>
        <fullName evidence="4">Uncharacterized protein</fullName>
    </submittedName>
</protein>
<evidence type="ECO:0000256" key="2">
    <source>
        <dbReference type="SAM" id="Phobius"/>
    </source>
</evidence>
<feature type="chain" id="PRO_5044823400" evidence="3">
    <location>
        <begin position="21"/>
        <end position="227"/>
    </location>
</feature>
<keyword evidence="5" id="KW-1185">Reference proteome</keyword>
<reference evidence="4 5" key="1">
    <citation type="submission" date="2024-10" db="EMBL/GenBank/DDBJ databases">
        <title>Updated reference genomes for cyclostephanoid diatoms.</title>
        <authorList>
            <person name="Roberts W.R."/>
            <person name="Alverson A.J."/>
        </authorList>
    </citation>
    <scope>NUCLEOTIDE SEQUENCE [LARGE SCALE GENOMIC DNA]</scope>
    <source>
        <strain evidence="4 5">AJA010-31</strain>
    </source>
</reference>
<evidence type="ECO:0000256" key="3">
    <source>
        <dbReference type="SAM" id="SignalP"/>
    </source>
</evidence>
<organism evidence="4 5">
    <name type="scientific">Cyclotella atomus</name>
    <dbReference type="NCBI Taxonomy" id="382360"/>
    <lineage>
        <taxon>Eukaryota</taxon>
        <taxon>Sar</taxon>
        <taxon>Stramenopiles</taxon>
        <taxon>Ochrophyta</taxon>
        <taxon>Bacillariophyta</taxon>
        <taxon>Coscinodiscophyceae</taxon>
        <taxon>Thalassiosirophycidae</taxon>
        <taxon>Stephanodiscales</taxon>
        <taxon>Stephanodiscaceae</taxon>
        <taxon>Cyclotella</taxon>
    </lineage>
</organism>
<keyword evidence="2" id="KW-1133">Transmembrane helix</keyword>
<dbReference type="AlphaFoldDB" id="A0ABD3MW22"/>
<dbReference type="Proteomes" id="UP001530400">
    <property type="component" value="Unassembled WGS sequence"/>
</dbReference>
<accession>A0ABD3MW22</accession>
<feature type="signal peptide" evidence="3">
    <location>
        <begin position="1"/>
        <end position="20"/>
    </location>
</feature>
<proteinExistence type="predicted"/>
<evidence type="ECO:0000256" key="1">
    <source>
        <dbReference type="SAM" id="MobiDB-lite"/>
    </source>
</evidence>
<feature type="region of interest" description="Disordered" evidence="1">
    <location>
        <begin position="43"/>
        <end position="67"/>
    </location>
</feature>
<keyword evidence="2" id="KW-0812">Transmembrane</keyword>
<evidence type="ECO:0000313" key="5">
    <source>
        <dbReference type="Proteomes" id="UP001530400"/>
    </source>
</evidence>
<dbReference type="EMBL" id="JALLPJ020001364">
    <property type="protein sequence ID" value="KAL3767459.1"/>
    <property type="molecule type" value="Genomic_DNA"/>
</dbReference>
<keyword evidence="2" id="KW-0472">Membrane</keyword>
<feature type="compositionally biased region" description="Polar residues" evidence="1">
    <location>
        <begin position="55"/>
        <end position="66"/>
    </location>
</feature>
<evidence type="ECO:0000313" key="4">
    <source>
        <dbReference type="EMBL" id="KAL3767459.1"/>
    </source>
</evidence>